<gene>
    <name evidence="2" type="ORF">KUF71_001152</name>
</gene>
<comment type="caution">
    <text evidence="2">The sequence shown here is derived from an EMBL/GenBank/DDBJ whole genome shotgun (WGS) entry which is preliminary data.</text>
</comment>
<keyword evidence="3" id="KW-1185">Reference proteome</keyword>
<dbReference type="PANTHER" id="PTHR46609:SF8">
    <property type="entry name" value="YQAJ VIRAL RECOMBINASE DOMAIN-CONTAINING PROTEIN"/>
    <property type="match status" value="1"/>
</dbReference>
<reference evidence="2" key="2">
    <citation type="journal article" date="2023" name="BMC Genomics">
        <title>Pest status, molecular evolution, and epigenetic factors derived from the genome assembly of Frankliniella fusca, a thysanopteran phytovirus vector.</title>
        <authorList>
            <person name="Catto M.A."/>
            <person name="Labadie P.E."/>
            <person name="Jacobson A.L."/>
            <person name="Kennedy G.G."/>
            <person name="Srinivasan R."/>
            <person name="Hunt B.G."/>
        </authorList>
    </citation>
    <scope>NUCLEOTIDE SEQUENCE</scope>
    <source>
        <strain evidence="2">PL_HMW_Pooled</strain>
    </source>
</reference>
<reference evidence="2" key="1">
    <citation type="submission" date="2021-07" db="EMBL/GenBank/DDBJ databases">
        <authorList>
            <person name="Catto M.A."/>
            <person name="Jacobson A."/>
            <person name="Kennedy G."/>
            <person name="Labadie P."/>
            <person name="Hunt B.G."/>
            <person name="Srinivasan R."/>
        </authorList>
    </citation>
    <scope>NUCLEOTIDE SEQUENCE</scope>
    <source>
        <strain evidence="2">PL_HMW_Pooled</strain>
        <tissue evidence="2">Head</tissue>
    </source>
</reference>
<protein>
    <submittedName>
        <fullName evidence="2">1-deoxy-D-xylulose-5-phosphate synthase</fullName>
    </submittedName>
</protein>
<name>A0AAE1HFK8_9NEOP</name>
<dbReference type="InterPro" id="IPR011335">
    <property type="entry name" value="Restrct_endonuc-II-like"/>
</dbReference>
<dbReference type="InterPro" id="IPR019080">
    <property type="entry name" value="YqaJ_viral_recombinase"/>
</dbReference>
<evidence type="ECO:0000313" key="3">
    <source>
        <dbReference type="Proteomes" id="UP001219518"/>
    </source>
</evidence>
<dbReference type="AlphaFoldDB" id="A0AAE1HFK8"/>
<dbReference type="Proteomes" id="UP001219518">
    <property type="component" value="Unassembled WGS sequence"/>
</dbReference>
<dbReference type="SUPFAM" id="SSF52980">
    <property type="entry name" value="Restriction endonuclease-like"/>
    <property type="match status" value="1"/>
</dbReference>
<accession>A0AAE1HFK8</accession>
<proteinExistence type="predicted"/>
<sequence>MKSKVYPSLIYDTLRRATFNPQPTAFQKTLEESTVQVFNSFICDLTANEPTMWSIFLDTCYEDFDLCQEYLEQVYPRLHEQFAESLRAFIPTDHNKPYYEHPDTELQHDSPEWHALRHLFITASIAKRVANLTERGTKNFLRSNLWGIDKDENDYRAMKYGRENEPIARECYVEQIQKDIPSAEMKLLGLCQSVRYPELACSPDGVLKTTFITRAIEIKCPLRLEKIDPELFDTFLKDEKLKDFYLYRDDSGRIKLKENHAYYFQVQMVMGVLGLDLCDLIVWSPRGMAIVPICFNPEFWNKLAADLVTFHHSLIIPEYFLQRTPRDLAPIRVELCYNLQSGMEERHVSSSCVA</sequence>
<organism evidence="2 3">
    <name type="scientific">Frankliniella fusca</name>
    <dbReference type="NCBI Taxonomy" id="407009"/>
    <lineage>
        <taxon>Eukaryota</taxon>
        <taxon>Metazoa</taxon>
        <taxon>Ecdysozoa</taxon>
        <taxon>Arthropoda</taxon>
        <taxon>Hexapoda</taxon>
        <taxon>Insecta</taxon>
        <taxon>Pterygota</taxon>
        <taxon>Neoptera</taxon>
        <taxon>Paraneoptera</taxon>
        <taxon>Thysanoptera</taxon>
        <taxon>Terebrantia</taxon>
        <taxon>Thripoidea</taxon>
        <taxon>Thripidae</taxon>
        <taxon>Frankliniella</taxon>
    </lineage>
</organism>
<dbReference type="InterPro" id="IPR011604">
    <property type="entry name" value="PDDEXK-like_dom_sf"/>
</dbReference>
<dbReference type="Gene3D" id="3.90.320.10">
    <property type="match status" value="1"/>
</dbReference>
<dbReference type="Pfam" id="PF09588">
    <property type="entry name" value="YqaJ"/>
    <property type="match status" value="1"/>
</dbReference>
<dbReference type="EMBL" id="JAHWGI010001000">
    <property type="protein sequence ID" value="KAK3920440.1"/>
    <property type="molecule type" value="Genomic_DNA"/>
</dbReference>
<evidence type="ECO:0000313" key="2">
    <source>
        <dbReference type="EMBL" id="KAK3920440.1"/>
    </source>
</evidence>
<dbReference type="InterPro" id="IPR051703">
    <property type="entry name" value="NF-kappa-B_Signaling_Reg"/>
</dbReference>
<feature type="domain" description="YqaJ viral recombinase" evidence="1">
    <location>
        <begin position="112"/>
        <end position="272"/>
    </location>
</feature>
<evidence type="ECO:0000259" key="1">
    <source>
        <dbReference type="Pfam" id="PF09588"/>
    </source>
</evidence>
<dbReference type="GO" id="GO:0006281">
    <property type="term" value="P:DNA repair"/>
    <property type="evidence" value="ECO:0007669"/>
    <property type="project" value="UniProtKB-ARBA"/>
</dbReference>
<dbReference type="PANTHER" id="PTHR46609">
    <property type="entry name" value="EXONUCLEASE, PHAGE-TYPE/RECB, C-TERMINAL DOMAIN-CONTAINING PROTEIN"/>
    <property type="match status" value="1"/>
</dbReference>
<dbReference type="CDD" id="cd22343">
    <property type="entry name" value="PDDEXK_lambda_exonuclease-like"/>
    <property type="match status" value="1"/>
</dbReference>